<keyword evidence="4" id="KW-0133">Cell shape</keyword>
<feature type="compositionally biased region" description="Basic residues" evidence="9">
    <location>
        <begin position="7"/>
        <end position="21"/>
    </location>
</feature>
<keyword evidence="5 10" id="KW-1133">Transmembrane helix</keyword>
<feature type="transmembrane region" description="Helical" evidence="10">
    <location>
        <begin position="263"/>
        <end position="282"/>
    </location>
</feature>
<dbReference type="PANTHER" id="PTHR30474:SF14">
    <property type="entry name" value="CELL CYCLE PROTEIN"/>
    <property type="match status" value="1"/>
</dbReference>
<evidence type="ECO:0000256" key="2">
    <source>
        <dbReference type="ARBA" id="ARBA00004752"/>
    </source>
</evidence>
<comment type="caution">
    <text evidence="11">The sequence shown here is derived from an EMBL/GenBank/DDBJ whole genome shotgun (WGS) entry which is preliminary data.</text>
</comment>
<evidence type="ECO:0000313" key="12">
    <source>
        <dbReference type="Proteomes" id="UP000530234"/>
    </source>
</evidence>
<name>A0A7W3T269_9ACTN</name>
<evidence type="ECO:0000256" key="4">
    <source>
        <dbReference type="ARBA" id="ARBA00022960"/>
    </source>
</evidence>
<dbReference type="GO" id="GO:0005886">
    <property type="term" value="C:plasma membrane"/>
    <property type="evidence" value="ECO:0007669"/>
    <property type="project" value="TreeGrafter"/>
</dbReference>
<evidence type="ECO:0000256" key="5">
    <source>
        <dbReference type="ARBA" id="ARBA00022989"/>
    </source>
</evidence>
<feature type="transmembrane region" description="Helical" evidence="10">
    <location>
        <begin position="432"/>
        <end position="449"/>
    </location>
</feature>
<feature type="transmembrane region" description="Helical" evidence="10">
    <location>
        <begin position="319"/>
        <end position="336"/>
    </location>
</feature>
<dbReference type="InterPro" id="IPR011923">
    <property type="entry name" value="RodA/MrdB"/>
</dbReference>
<feature type="transmembrane region" description="Helical" evidence="10">
    <location>
        <begin position="341"/>
        <end position="361"/>
    </location>
</feature>
<evidence type="ECO:0000256" key="8">
    <source>
        <dbReference type="ARBA" id="ARBA00049902"/>
    </source>
</evidence>
<evidence type="ECO:0000313" key="11">
    <source>
        <dbReference type="EMBL" id="MBB0229438.1"/>
    </source>
</evidence>
<keyword evidence="12" id="KW-1185">Reference proteome</keyword>
<feature type="transmembrane region" description="Helical" evidence="10">
    <location>
        <begin position="499"/>
        <end position="519"/>
    </location>
</feature>
<dbReference type="GO" id="GO:0015648">
    <property type="term" value="F:lipid-linked peptidoglycan transporter activity"/>
    <property type="evidence" value="ECO:0007669"/>
    <property type="project" value="TreeGrafter"/>
</dbReference>
<comment type="pathway">
    <text evidence="2">Cell wall biogenesis; peptidoglycan biosynthesis.</text>
</comment>
<comment type="catalytic activity">
    <reaction evidence="8">
        <text>[GlcNAc-(1-&gt;4)-Mur2Ac(oyl-L-Ala-gamma-D-Glu-L-Lys-D-Ala-D-Ala)](n)-di-trans,octa-cis-undecaprenyl diphosphate + beta-D-GlcNAc-(1-&gt;4)-Mur2Ac(oyl-L-Ala-gamma-D-Glu-L-Lys-D-Ala-D-Ala)-di-trans,octa-cis-undecaprenyl diphosphate = [GlcNAc-(1-&gt;4)-Mur2Ac(oyl-L-Ala-gamma-D-Glu-L-Lys-D-Ala-D-Ala)](n+1)-di-trans,octa-cis-undecaprenyl diphosphate + di-trans,octa-cis-undecaprenyl diphosphate + H(+)</text>
        <dbReference type="Rhea" id="RHEA:23708"/>
        <dbReference type="Rhea" id="RHEA-COMP:9602"/>
        <dbReference type="Rhea" id="RHEA-COMP:9603"/>
        <dbReference type="ChEBI" id="CHEBI:15378"/>
        <dbReference type="ChEBI" id="CHEBI:58405"/>
        <dbReference type="ChEBI" id="CHEBI:60033"/>
        <dbReference type="ChEBI" id="CHEBI:78435"/>
        <dbReference type="EC" id="2.4.99.28"/>
    </reaction>
</comment>
<accession>A0A7W3T269</accession>
<sequence length="527" mass="55980">MEVPLHRCLHRGVHRGRRRTPARSALGLSPPTHRGPIRADRTPTRVRARFPTPPLHPSGGPAGRGARDHRTPHRPRVQSPPGGPAPDPPPRRAPVARRPGGTSGQRTRERPVSTVSTYCRETTDAGPPPLLGGRPDRPRRLRALLARDGPLRRLDRSLLLASLALTALGTVLVFSATRSRDHLTGGDPYHFLLRHCLNILIGLLLAAFVVRVGHRRLRDAAPVLYGLSVVLTALVLTPLGSTVNGARRWIEIGGGFAFQPSELVKVAVILAAAALVASRAEAASRRRPGEQHPPDALTVMALLLLVGLPAVLVLLTPDLGQTLGLIAIVLALLTAAGAHRVWILGLIGAGVAGAVAVWQLGVLDEYQINRVAAFANPELDPAGVGYNTHQARIAIGAGGLTGMGLFQGSQTVGQFVPEQHTDFIFTVAGEELGFVGGATIILLLGVVMWRALRIARDCPDLYGTVLAAGIAGWLAFQTFENIGMSLGIMPVTGLPLPFVSYGGSSMFAVWIAVGLLQAIHLQTTARR</sequence>
<evidence type="ECO:0000256" key="1">
    <source>
        <dbReference type="ARBA" id="ARBA00004141"/>
    </source>
</evidence>
<proteinExistence type="predicted"/>
<protein>
    <recommendedName>
        <fullName evidence="7">peptidoglycan glycosyltransferase</fullName>
        <ecNumber evidence="7">2.4.99.28</ecNumber>
    </recommendedName>
</protein>
<dbReference type="GO" id="GO:0008955">
    <property type="term" value="F:peptidoglycan glycosyltransferase activity"/>
    <property type="evidence" value="ECO:0007669"/>
    <property type="project" value="UniProtKB-EC"/>
</dbReference>
<dbReference type="NCBIfam" id="TIGR02210">
    <property type="entry name" value="rodA_shape"/>
    <property type="match status" value="1"/>
</dbReference>
<feature type="region of interest" description="Disordered" evidence="9">
    <location>
        <begin position="1"/>
        <end position="137"/>
    </location>
</feature>
<dbReference type="AlphaFoldDB" id="A0A7W3T269"/>
<dbReference type="EC" id="2.4.99.28" evidence="7"/>
<dbReference type="GO" id="GO:0008360">
    <property type="term" value="P:regulation of cell shape"/>
    <property type="evidence" value="ECO:0007669"/>
    <property type="project" value="UniProtKB-KW"/>
</dbReference>
<keyword evidence="3 10" id="KW-0812">Transmembrane</keyword>
<dbReference type="EMBL" id="VKHS01000122">
    <property type="protein sequence ID" value="MBB0229438.1"/>
    <property type="molecule type" value="Genomic_DNA"/>
</dbReference>
<keyword evidence="6 10" id="KW-0472">Membrane</keyword>
<feature type="transmembrane region" description="Helical" evidence="10">
    <location>
        <begin position="461"/>
        <end position="479"/>
    </location>
</feature>
<comment type="subcellular location">
    <subcellularLocation>
        <location evidence="1">Membrane</location>
        <topology evidence="1">Multi-pass membrane protein</topology>
    </subcellularLocation>
</comment>
<evidence type="ECO:0000256" key="10">
    <source>
        <dbReference type="SAM" id="Phobius"/>
    </source>
</evidence>
<evidence type="ECO:0000256" key="9">
    <source>
        <dbReference type="SAM" id="MobiDB-lite"/>
    </source>
</evidence>
<feature type="transmembrane region" description="Helical" evidence="10">
    <location>
        <begin position="222"/>
        <end position="243"/>
    </location>
</feature>
<dbReference type="InterPro" id="IPR001182">
    <property type="entry name" value="FtsW/RodA"/>
</dbReference>
<evidence type="ECO:0000256" key="3">
    <source>
        <dbReference type="ARBA" id="ARBA00022692"/>
    </source>
</evidence>
<evidence type="ECO:0000256" key="7">
    <source>
        <dbReference type="ARBA" id="ARBA00044770"/>
    </source>
</evidence>
<feature type="transmembrane region" description="Helical" evidence="10">
    <location>
        <begin position="189"/>
        <end position="210"/>
    </location>
</feature>
<dbReference type="InterPro" id="IPR018365">
    <property type="entry name" value="Cell_cycle_FtsW-rel_CS"/>
</dbReference>
<feature type="compositionally biased region" description="Pro residues" evidence="9">
    <location>
        <begin position="81"/>
        <end position="92"/>
    </location>
</feature>
<reference evidence="12" key="1">
    <citation type="submission" date="2019-10" db="EMBL/GenBank/DDBJ databases">
        <title>Streptomyces sp. nov., a novel actinobacterium isolated from alkaline environment.</title>
        <authorList>
            <person name="Golinska P."/>
        </authorList>
    </citation>
    <scope>NUCLEOTIDE SEQUENCE [LARGE SCALE GENOMIC DNA]</scope>
    <source>
        <strain evidence="12">DSM 42108</strain>
    </source>
</reference>
<feature type="transmembrane region" description="Helical" evidence="10">
    <location>
        <begin position="157"/>
        <end position="177"/>
    </location>
</feature>
<evidence type="ECO:0000256" key="6">
    <source>
        <dbReference type="ARBA" id="ARBA00023136"/>
    </source>
</evidence>
<dbReference type="Pfam" id="PF01098">
    <property type="entry name" value="FTSW_RODA_SPOVE"/>
    <property type="match status" value="1"/>
</dbReference>
<dbReference type="GO" id="GO:0051301">
    <property type="term" value="P:cell division"/>
    <property type="evidence" value="ECO:0007669"/>
    <property type="project" value="InterPro"/>
</dbReference>
<gene>
    <name evidence="11" type="primary">rodA</name>
    <name evidence="11" type="ORF">FOE67_07905</name>
</gene>
<dbReference type="PROSITE" id="PS00428">
    <property type="entry name" value="FTSW_RODA_SPOVE"/>
    <property type="match status" value="1"/>
</dbReference>
<dbReference type="GO" id="GO:0032153">
    <property type="term" value="C:cell division site"/>
    <property type="evidence" value="ECO:0007669"/>
    <property type="project" value="TreeGrafter"/>
</dbReference>
<feature type="transmembrane region" description="Helical" evidence="10">
    <location>
        <begin position="294"/>
        <end position="313"/>
    </location>
</feature>
<organism evidence="11 12">
    <name type="scientific">Streptomyces calidiresistens</name>
    <dbReference type="NCBI Taxonomy" id="1485586"/>
    <lineage>
        <taxon>Bacteria</taxon>
        <taxon>Bacillati</taxon>
        <taxon>Actinomycetota</taxon>
        <taxon>Actinomycetes</taxon>
        <taxon>Kitasatosporales</taxon>
        <taxon>Streptomycetaceae</taxon>
        <taxon>Streptomyces</taxon>
    </lineage>
</organism>
<dbReference type="Proteomes" id="UP000530234">
    <property type="component" value="Unassembled WGS sequence"/>
</dbReference>
<dbReference type="PANTHER" id="PTHR30474">
    <property type="entry name" value="CELL CYCLE PROTEIN"/>
    <property type="match status" value="1"/>
</dbReference>